<reference evidence="4" key="1">
    <citation type="submission" date="2023-11" db="EMBL/GenBank/DDBJ databases">
        <authorList>
            <person name="De Vega J J."/>
            <person name="De Vega J J."/>
        </authorList>
    </citation>
    <scope>NUCLEOTIDE SEQUENCE</scope>
</reference>
<comment type="caution">
    <text evidence="4">The sequence shown here is derived from an EMBL/GenBank/DDBJ whole genome shotgun (WGS) entry which is preliminary data.</text>
</comment>
<protein>
    <recommendedName>
        <fullName evidence="6">NAD-P-binding protein</fullName>
    </recommendedName>
</protein>
<dbReference type="PANTHER" id="PTHR24320:SF282">
    <property type="entry name" value="WW DOMAIN-CONTAINING OXIDOREDUCTASE"/>
    <property type="match status" value="1"/>
</dbReference>
<name>A0AAD2K362_9AGAR</name>
<dbReference type="AlphaFoldDB" id="A0AAD2K362"/>
<dbReference type="Gene3D" id="3.40.50.720">
    <property type="entry name" value="NAD(P)-binding Rossmann-like Domain"/>
    <property type="match status" value="1"/>
</dbReference>
<keyword evidence="2" id="KW-0521">NADP</keyword>
<evidence type="ECO:0000313" key="5">
    <source>
        <dbReference type="Proteomes" id="UP001295794"/>
    </source>
</evidence>
<evidence type="ECO:0000256" key="3">
    <source>
        <dbReference type="ARBA" id="ARBA00023002"/>
    </source>
</evidence>
<dbReference type="EMBL" id="CAVNYO010000405">
    <property type="protein sequence ID" value="CAK5276221.1"/>
    <property type="molecule type" value="Genomic_DNA"/>
</dbReference>
<proteinExistence type="inferred from homology"/>
<dbReference type="Pfam" id="PF00106">
    <property type="entry name" value="adh_short"/>
    <property type="match status" value="1"/>
</dbReference>
<dbReference type="InterPro" id="IPR002347">
    <property type="entry name" value="SDR_fam"/>
</dbReference>
<evidence type="ECO:0008006" key="6">
    <source>
        <dbReference type="Google" id="ProtNLM"/>
    </source>
</evidence>
<dbReference type="Proteomes" id="UP001295794">
    <property type="component" value="Unassembled WGS sequence"/>
</dbReference>
<keyword evidence="3" id="KW-0560">Oxidoreductase</keyword>
<organism evidence="4 5">
    <name type="scientific">Mycena citricolor</name>
    <dbReference type="NCBI Taxonomy" id="2018698"/>
    <lineage>
        <taxon>Eukaryota</taxon>
        <taxon>Fungi</taxon>
        <taxon>Dikarya</taxon>
        <taxon>Basidiomycota</taxon>
        <taxon>Agaricomycotina</taxon>
        <taxon>Agaricomycetes</taxon>
        <taxon>Agaricomycetidae</taxon>
        <taxon>Agaricales</taxon>
        <taxon>Marasmiineae</taxon>
        <taxon>Mycenaceae</taxon>
        <taxon>Mycena</taxon>
    </lineage>
</organism>
<keyword evidence="5" id="KW-1185">Reference proteome</keyword>
<dbReference type="PRINTS" id="PR00081">
    <property type="entry name" value="GDHRDH"/>
</dbReference>
<dbReference type="InterPro" id="IPR036291">
    <property type="entry name" value="NAD(P)-bd_dom_sf"/>
</dbReference>
<accession>A0AAD2K362</accession>
<dbReference type="GO" id="GO:0016491">
    <property type="term" value="F:oxidoreductase activity"/>
    <property type="evidence" value="ECO:0007669"/>
    <property type="project" value="UniProtKB-KW"/>
</dbReference>
<gene>
    <name evidence="4" type="ORF">MYCIT1_LOCUS24335</name>
</gene>
<dbReference type="SUPFAM" id="SSF51735">
    <property type="entry name" value="NAD(P)-binding Rossmann-fold domains"/>
    <property type="match status" value="1"/>
</dbReference>
<comment type="similarity">
    <text evidence="1">Belongs to the short-chain dehydrogenases/reductases (SDR) family.</text>
</comment>
<sequence length="317" mass="34266">MPSISELDLVDLHGRVAIVTGGNTGIGYATIQMLARKGAKVYMAARDQERAETAIQQLEAEGISDGSVHWLKFDLSDVRKVRDAAESFRKKEERLDILINNAAKALPGPFLVNADGLLDIMAINHIGPFALTQSLLPLMIETAKSPNSDVRIVNLTSMLHTSAKPSTFATKDALNKNYGDSFLGSIGTYANSKLANVLHMKELQKRLSAESVPITCIAVHPGTVKTSSADDSLGSVPCLGWLLRDYIGPLFYAPWHRGAMPVVFAAAGAKVAEDNARYRGAYVGPPGVLAQSSKYALDERLQQELFDTTEAILAELE</sequence>
<evidence type="ECO:0000313" key="4">
    <source>
        <dbReference type="EMBL" id="CAK5276221.1"/>
    </source>
</evidence>
<evidence type="ECO:0000256" key="2">
    <source>
        <dbReference type="ARBA" id="ARBA00022857"/>
    </source>
</evidence>
<evidence type="ECO:0000256" key="1">
    <source>
        <dbReference type="ARBA" id="ARBA00006484"/>
    </source>
</evidence>
<dbReference type="PANTHER" id="PTHR24320">
    <property type="entry name" value="RETINOL DEHYDROGENASE"/>
    <property type="match status" value="1"/>
</dbReference>